<evidence type="ECO:0000256" key="1">
    <source>
        <dbReference type="SAM" id="MobiDB-lite"/>
    </source>
</evidence>
<organism evidence="3 4">
    <name type="scientific">Sistotremastrum niveocremeum HHB9708</name>
    <dbReference type="NCBI Taxonomy" id="1314777"/>
    <lineage>
        <taxon>Eukaryota</taxon>
        <taxon>Fungi</taxon>
        <taxon>Dikarya</taxon>
        <taxon>Basidiomycota</taxon>
        <taxon>Agaricomycotina</taxon>
        <taxon>Agaricomycetes</taxon>
        <taxon>Sistotremastrales</taxon>
        <taxon>Sistotremastraceae</taxon>
        <taxon>Sertulicium</taxon>
        <taxon>Sertulicium niveocremeum</taxon>
    </lineage>
</organism>
<dbReference type="Pfam" id="PF06772">
    <property type="entry name" value="LtrA"/>
    <property type="match status" value="1"/>
</dbReference>
<keyword evidence="2" id="KW-0472">Membrane</keyword>
<reference evidence="3 4" key="1">
    <citation type="journal article" date="2016" name="Mol. Biol. Evol.">
        <title>Comparative Genomics of Early-Diverging Mushroom-Forming Fungi Provides Insights into the Origins of Lignocellulose Decay Capabilities.</title>
        <authorList>
            <person name="Nagy L.G."/>
            <person name="Riley R."/>
            <person name="Tritt A."/>
            <person name="Adam C."/>
            <person name="Daum C."/>
            <person name="Floudas D."/>
            <person name="Sun H."/>
            <person name="Yadav J.S."/>
            <person name="Pangilinan J."/>
            <person name="Larsson K.H."/>
            <person name="Matsuura K."/>
            <person name="Barry K."/>
            <person name="Labutti K."/>
            <person name="Kuo R."/>
            <person name="Ohm R.A."/>
            <person name="Bhattacharya S.S."/>
            <person name="Shirouzu T."/>
            <person name="Yoshinaga Y."/>
            <person name="Martin F.M."/>
            <person name="Grigoriev I.V."/>
            <person name="Hibbett D.S."/>
        </authorList>
    </citation>
    <scope>NUCLEOTIDE SEQUENCE [LARGE SCALE GENOMIC DNA]</scope>
    <source>
        <strain evidence="3 4">HHB9708</strain>
    </source>
</reference>
<sequence length="664" mass="74687">MLFSKQHEKLERARSLAYYPFSARPFSGVNVPPEIPALDLILAISMTTAFASLTDNTDVLTGDGAISYLCFFALVWWIWASQVAYNARFRHRDILHCIFAFLTFIVYGGLAAFTGDFDITDGLSDDSDSETQQVQKFEQDFGIIDQSTIDAEQFRSSRLPSLNARGICLVMGLSRVLLLVQHLRLLYLAPKEQRRPLKWHCGGLIFSMAAFFTTYGVLRHSNSAVSNGIKIALWYAAIVVEVATHYMANRDEDKDLDRASIPYRSAPLSKRISELFIIILGAGLDQITKSFHTEVGTLGFGPHTIEENSEDGNSEKSRKRLEDEEKSNEPELTNVASRPPMRDKTESGVSTIEVIKHPDEPSDRRLLTWFFFNFVFLACIILTLQATARLVAYDNLQSAFTELVNLIDRVLETIENNSTWSIDQFSEANTAFQNLGISFSDWLAAVDGTVKGVLQNDNASLGQIDEFFAVPVVILFQGFKVIPEDGSILAIELDFLLNGNDSDSVQAAQILTDVEVSQVHCALWFFGVAGGTLMALAVMNAIRHQYIGQSKIFHSEESAFDWPDYFRPLSVDQLNRAIYLRARICPPFGARHWFATHSRRGLPPNTAHSTRVEIRSNQLDSRLVWDSNNSSDPLRRTLAILRDEVRVAVRLWYRSPSEQGIKQN</sequence>
<dbReference type="AlphaFoldDB" id="A0A164N809"/>
<keyword evidence="2" id="KW-0812">Transmembrane</keyword>
<feature type="transmembrane region" description="Helical" evidence="2">
    <location>
        <begin position="522"/>
        <end position="542"/>
    </location>
</feature>
<feature type="transmembrane region" description="Helical" evidence="2">
    <location>
        <begin position="366"/>
        <end position="388"/>
    </location>
</feature>
<protein>
    <submittedName>
        <fullName evidence="3">Uncharacterized protein</fullName>
    </submittedName>
</protein>
<gene>
    <name evidence="3" type="ORF">SISNIDRAFT_491012</name>
</gene>
<dbReference type="PANTHER" id="PTHR36840:SF1">
    <property type="entry name" value="BLL5714 PROTEIN"/>
    <property type="match status" value="1"/>
</dbReference>
<proteinExistence type="predicted"/>
<evidence type="ECO:0000313" key="3">
    <source>
        <dbReference type="EMBL" id="KZS87439.1"/>
    </source>
</evidence>
<evidence type="ECO:0000256" key="2">
    <source>
        <dbReference type="SAM" id="Phobius"/>
    </source>
</evidence>
<evidence type="ECO:0000313" key="4">
    <source>
        <dbReference type="Proteomes" id="UP000076722"/>
    </source>
</evidence>
<feature type="transmembrane region" description="Helical" evidence="2">
    <location>
        <begin position="199"/>
        <end position="217"/>
    </location>
</feature>
<name>A0A164N809_9AGAM</name>
<dbReference type="Proteomes" id="UP000076722">
    <property type="component" value="Unassembled WGS sequence"/>
</dbReference>
<keyword evidence="4" id="KW-1185">Reference proteome</keyword>
<dbReference type="STRING" id="1314777.A0A164N809"/>
<dbReference type="PANTHER" id="PTHR36840">
    <property type="entry name" value="BLL5714 PROTEIN"/>
    <property type="match status" value="1"/>
</dbReference>
<dbReference type="EMBL" id="KV419449">
    <property type="protein sequence ID" value="KZS87439.1"/>
    <property type="molecule type" value="Genomic_DNA"/>
</dbReference>
<keyword evidence="2" id="KW-1133">Transmembrane helix</keyword>
<feature type="transmembrane region" description="Helical" evidence="2">
    <location>
        <begin position="65"/>
        <end position="87"/>
    </location>
</feature>
<feature type="compositionally biased region" description="Basic and acidic residues" evidence="1">
    <location>
        <begin position="313"/>
        <end position="329"/>
    </location>
</feature>
<feature type="region of interest" description="Disordered" evidence="1">
    <location>
        <begin position="301"/>
        <end position="349"/>
    </location>
</feature>
<feature type="transmembrane region" description="Helical" evidence="2">
    <location>
        <begin position="94"/>
        <end position="113"/>
    </location>
</feature>
<feature type="transmembrane region" description="Helical" evidence="2">
    <location>
        <begin position="164"/>
        <end position="187"/>
    </location>
</feature>
<dbReference type="InterPro" id="IPR010640">
    <property type="entry name" value="Low_temperature_requirement_A"/>
</dbReference>
<feature type="transmembrane region" description="Helical" evidence="2">
    <location>
        <begin position="229"/>
        <end position="248"/>
    </location>
</feature>
<accession>A0A164N809</accession>